<feature type="region of interest" description="Disordered" evidence="6">
    <location>
        <begin position="332"/>
        <end position="366"/>
    </location>
</feature>
<dbReference type="CDD" id="cd02201">
    <property type="entry name" value="FtsZ_type1"/>
    <property type="match status" value="1"/>
</dbReference>
<comment type="function">
    <text evidence="4">Essential cell division protein that forms a contractile ring structure (Z ring) at the future cell division site. The regulation of the ring assembly controls the timing and the location of cell division. One of the functions of the FtsZ ring is to recruit other cell division proteins to the septum to produce a new cell wall between the dividing cells. Binds GTP and shows GTPase activity.</text>
</comment>
<organism evidence="9">
    <name type="scientific">Vibrio vulnificus</name>
    <dbReference type="NCBI Taxonomy" id="672"/>
    <lineage>
        <taxon>Bacteria</taxon>
        <taxon>Pseudomonadati</taxon>
        <taxon>Pseudomonadota</taxon>
        <taxon>Gammaproteobacteria</taxon>
        <taxon>Vibrionales</taxon>
        <taxon>Vibrionaceae</taxon>
        <taxon>Vibrio</taxon>
    </lineage>
</organism>
<feature type="binding site" evidence="4">
    <location>
        <position position="185"/>
    </location>
    <ligand>
        <name>GTP</name>
        <dbReference type="ChEBI" id="CHEBI:37565"/>
    </ligand>
</feature>
<dbReference type="SMR" id="A0A8H9N209"/>
<keyword evidence="4 9" id="KW-0132">Cell division</keyword>
<sequence length="366" mass="38792">MSDISNPVIKLIGVGGGGVNTINHAIQKNIHGVEKYCLNTDAQSLASVVGLEETNKIVLGSELTRGTGAGADHNVGRQAAIESEQKIREILDGADMVFIASGMGGGTGTGASPEVARIAKELGILTVAVVTKPFSFEGARRGEVANEGIELMKDYVDSIIIIPNERLLTTFDRSMSLLDAFSQVDNVLSTAVAGITEIILNNGMQNIDFADIKAVMQNRGAAIMGMGRATGEDRALQSIIEATTSPLLSEIKLNEAKGIIVSIAADTEISLSEYEIIGQEVEKYTSGDAISKIGVRIDPDLDGEMIVTVVATGLQDDAIEMINMNFNSRGFKAKKTNTAPTSKEQTAQPKERPTVAVPSFLQKPSK</sequence>
<comment type="caution">
    <text evidence="9">The sequence shown here is derived from an EMBL/GenBank/DDBJ whole genome shotgun (WGS) entry which is preliminary data.</text>
</comment>
<dbReference type="PANTHER" id="PTHR30314">
    <property type="entry name" value="CELL DIVISION PROTEIN FTSZ-RELATED"/>
    <property type="match status" value="1"/>
</dbReference>
<dbReference type="GO" id="GO:0003924">
    <property type="term" value="F:GTPase activity"/>
    <property type="evidence" value="ECO:0007669"/>
    <property type="project" value="UniProtKB-UniRule"/>
</dbReference>
<keyword evidence="4" id="KW-0717">Septation</keyword>
<dbReference type="InterPro" id="IPR045061">
    <property type="entry name" value="FtsZ/CetZ"/>
</dbReference>
<comment type="subunit">
    <text evidence="4">Homodimer. Polymerizes to form a dynamic ring structure in a strictly GTP-dependent manner. Interacts directly with several other division proteins.</text>
</comment>
<evidence type="ECO:0000313" key="9">
    <source>
        <dbReference type="EMBL" id="HAS8541351.1"/>
    </source>
</evidence>
<evidence type="ECO:0000256" key="3">
    <source>
        <dbReference type="ARBA" id="ARBA00023134"/>
    </source>
</evidence>
<feature type="domain" description="Tubulin/FtsZ GTPase" evidence="7">
    <location>
        <begin position="8"/>
        <end position="203"/>
    </location>
</feature>
<dbReference type="SUPFAM" id="SSF55307">
    <property type="entry name" value="Tubulin C-terminal domain-like"/>
    <property type="match status" value="1"/>
</dbReference>
<evidence type="ECO:0000256" key="5">
    <source>
        <dbReference type="NCBIfam" id="TIGR00065"/>
    </source>
</evidence>
<feature type="domain" description="Tubulin/FtsZ 2-layer sandwich" evidence="8">
    <location>
        <begin position="206"/>
        <end position="323"/>
    </location>
</feature>
<dbReference type="PANTHER" id="PTHR30314:SF3">
    <property type="entry name" value="MITOCHONDRIAL DIVISION PROTEIN FSZA"/>
    <property type="match status" value="1"/>
</dbReference>
<dbReference type="Gene3D" id="3.30.1330.20">
    <property type="entry name" value="Tubulin/FtsZ, C-terminal domain"/>
    <property type="match status" value="1"/>
</dbReference>
<reference evidence="9" key="1">
    <citation type="journal article" date="2018" name="Genome Biol.">
        <title>SKESA: strategic k-mer extension for scrupulous assemblies.</title>
        <authorList>
            <person name="Souvorov A."/>
            <person name="Agarwala R."/>
            <person name="Lipman D.J."/>
        </authorList>
    </citation>
    <scope>NUCLEOTIDE SEQUENCE</scope>
    <source>
        <strain evidence="9">BCW_3452</strain>
    </source>
</reference>
<dbReference type="SUPFAM" id="SSF52490">
    <property type="entry name" value="Tubulin nucleotide-binding domain-like"/>
    <property type="match status" value="1"/>
</dbReference>
<feature type="binding site" evidence="4">
    <location>
        <begin position="16"/>
        <end position="20"/>
    </location>
    <ligand>
        <name>GTP</name>
        <dbReference type="ChEBI" id="CHEBI:37565"/>
    </ligand>
</feature>
<feature type="compositionally biased region" description="Polar residues" evidence="6">
    <location>
        <begin position="336"/>
        <end position="348"/>
    </location>
</feature>
<dbReference type="InterPro" id="IPR036525">
    <property type="entry name" value="Tubulin/FtsZ_GTPase_sf"/>
</dbReference>
<dbReference type="NCBIfam" id="TIGR00065">
    <property type="entry name" value="ftsZ"/>
    <property type="match status" value="1"/>
</dbReference>
<reference evidence="9" key="2">
    <citation type="submission" date="2019-01" db="EMBL/GenBank/DDBJ databases">
        <authorList>
            <consortium name="NCBI Pathogen Detection Project"/>
        </authorList>
    </citation>
    <scope>NUCLEOTIDE SEQUENCE</scope>
    <source>
        <strain evidence="9">BCW_3452</strain>
    </source>
</reference>
<dbReference type="InterPro" id="IPR037103">
    <property type="entry name" value="Tubulin/FtsZ-like_C"/>
</dbReference>
<dbReference type="Gene3D" id="3.40.50.1440">
    <property type="entry name" value="Tubulin/FtsZ, GTPase domain"/>
    <property type="match status" value="1"/>
</dbReference>
<gene>
    <name evidence="4 9" type="primary">ftsZ</name>
    <name evidence="9" type="ORF">I7730_16325</name>
</gene>
<keyword evidence="3 4" id="KW-0342">GTP-binding</keyword>
<feature type="binding site" evidence="4">
    <location>
        <position position="137"/>
    </location>
    <ligand>
        <name>GTP</name>
        <dbReference type="ChEBI" id="CHEBI:37565"/>
    </ligand>
</feature>
<dbReference type="Pfam" id="PF00091">
    <property type="entry name" value="Tubulin"/>
    <property type="match status" value="1"/>
</dbReference>
<dbReference type="InterPro" id="IPR018316">
    <property type="entry name" value="Tubulin/FtsZ_2-layer-sand-dom"/>
</dbReference>
<dbReference type="GO" id="GO:0000917">
    <property type="term" value="P:division septum assembly"/>
    <property type="evidence" value="ECO:0007669"/>
    <property type="project" value="UniProtKB-KW"/>
</dbReference>
<keyword evidence="2 4" id="KW-0547">Nucleotide-binding</keyword>
<dbReference type="GO" id="GO:0032153">
    <property type="term" value="C:cell division site"/>
    <property type="evidence" value="ECO:0007669"/>
    <property type="project" value="UniProtKB-UniRule"/>
</dbReference>
<dbReference type="Pfam" id="PF12327">
    <property type="entry name" value="FtsZ_C"/>
    <property type="match status" value="1"/>
</dbReference>
<feature type="binding site" evidence="4">
    <location>
        <position position="141"/>
    </location>
    <ligand>
        <name>GTP</name>
        <dbReference type="ChEBI" id="CHEBI:37565"/>
    </ligand>
</feature>
<dbReference type="GO" id="GO:0043093">
    <property type="term" value="P:FtsZ-dependent cytokinesis"/>
    <property type="evidence" value="ECO:0007669"/>
    <property type="project" value="UniProtKB-UniRule"/>
</dbReference>
<name>A0A8H9N209_VIBVL</name>
<feature type="binding site" evidence="4">
    <location>
        <begin position="106"/>
        <end position="108"/>
    </location>
    <ligand>
        <name>GTP</name>
        <dbReference type="ChEBI" id="CHEBI:37565"/>
    </ligand>
</feature>
<dbReference type="Proteomes" id="UP000863257">
    <property type="component" value="Unassembled WGS sequence"/>
</dbReference>
<dbReference type="InterPro" id="IPR008280">
    <property type="entry name" value="Tub_FtsZ_C"/>
</dbReference>
<evidence type="ECO:0000256" key="2">
    <source>
        <dbReference type="ARBA" id="ARBA00022741"/>
    </source>
</evidence>
<evidence type="ECO:0000259" key="8">
    <source>
        <dbReference type="SMART" id="SM00865"/>
    </source>
</evidence>
<evidence type="ECO:0000256" key="4">
    <source>
        <dbReference type="HAMAP-Rule" id="MF_00909"/>
    </source>
</evidence>
<dbReference type="GO" id="GO:0005737">
    <property type="term" value="C:cytoplasm"/>
    <property type="evidence" value="ECO:0007669"/>
    <property type="project" value="UniProtKB-SubCell"/>
</dbReference>
<protein>
    <recommendedName>
        <fullName evidence="4 5">Cell division protein FtsZ</fullName>
    </recommendedName>
</protein>
<evidence type="ECO:0000256" key="1">
    <source>
        <dbReference type="ARBA" id="ARBA00009690"/>
    </source>
</evidence>
<accession>A0A8H9N209</accession>
<keyword evidence="4" id="KW-0131">Cell cycle</keyword>
<comment type="subcellular location">
    <subcellularLocation>
        <location evidence="4">Cytoplasm</location>
    </subcellularLocation>
    <text evidence="4">Assembles at midcell at the inner surface of the cytoplasmic membrane.</text>
</comment>
<evidence type="ECO:0000256" key="6">
    <source>
        <dbReference type="SAM" id="MobiDB-lite"/>
    </source>
</evidence>
<dbReference type="SMART" id="SM00864">
    <property type="entry name" value="Tubulin"/>
    <property type="match status" value="1"/>
</dbReference>
<dbReference type="InterPro" id="IPR000158">
    <property type="entry name" value="Cell_div_FtsZ"/>
</dbReference>
<dbReference type="EMBL" id="DACRBY010000020">
    <property type="protein sequence ID" value="HAS8541351.1"/>
    <property type="molecule type" value="Genomic_DNA"/>
</dbReference>
<dbReference type="FunFam" id="3.40.50.1440:FF:000001">
    <property type="entry name" value="Cell division protein FtsZ"/>
    <property type="match status" value="1"/>
</dbReference>
<dbReference type="AlphaFoldDB" id="A0A8H9N209"/>
<dbReference type="InterPro" id="IPR024757">
    <property type="entry name" value="FtsZ_C"/>
</dbReference>
<dbReference type="InterPro" id="IPR003008">
    <property type="entry name" value="Tubulin_FtsZ_GTPase"/>
</dbReference>
<keyword evidence="4" id="KW-0963">Cytoplasm</keyword>
<dbReference type="SMART" id="SM00865">
    <property type="entry name" value="Tubulin_C"/>
    <property type="match status" value="1"/>
</dbReference>
<dbReference type="GO" id="GO:0005525">
    <property type="term" value="F:GTP binding"/>
    <property type="evidence" value="ECO:0007669"/>
    <property type="project" value="UniProtKB-UniRule"/>
</dbReference>
<proteinExistence type="inferred from homology"/>
<comment type="similarity">
    <text evidence="1 4">Belongs to the FtsZ family.</text>
</comment>
<dbReference type="GO" id="GO:0051258">
    <property type="term" value="P:protein polymerization"/>
    <property type="evidence" value="ECO:0007669"/>
    <property type="project" value="UniProtKB-UniRule"/>
</dbReference>
<dbReference type="PRINTS" id="PR00423">
    <property type="entry name" value="CELLDVISFTSZ"/>
</dbReference>
<dbReference type="HAMAP" id="MF_00909">
    <property type="entry name" value="FtsZ"/>
    <property type="match status" value="1"/>
</dbReference>
<evidence type="ECO:0000259" key="7">
    <source>
        <dbReference type="SMART" id="SM00864"/>
    </source>
</evidence>